<sequence>SPSRHIKGPSVLSTCCLDYPGNASGARRAKKRSSGESPGDGQTLRSSGRQINVRVKRTNNPPPGQSKRKATDTEEEDDQSEKKYRKCEKAGCSATYPVCFASASERCAKNGYTSRWYHLSCGEHFCNECFDHYYRSHKDGYETFAAWKKVWTSNGKSEPSLKAFMADQQLPFWVQCTKPDCRKWRQLTKEIQLTASLAATYRCGMKFNNIKSEGPDQCSQPEDLRVAEVTDSWWHSMLILPPLFKDSPASPFLAAYYPDCVGMSPSGTPSNMSLSELRADHCRAVQPQIPGLCPYFQPFYQPNECGKALCVRPDMMELDELYEFPEFSRDPTMYLALRNLILASWHKNCKEVLTSQKCAEHIIVRGLVRVRCVQEMDRVLHFMTRKGLINTGVLAVKQPLLPERYSSRNVIIIGAGPSGLAAARQLQNFGTQVVVLEARERIGGRVWDDTTLGVTVGRGAQIVNGCVNNPIALMCEQMGIKMHKLGERCDLFQEGGQVTDPAIDKRMDFHFNAILDVVSEWRKDKSQNQDTPLKEKVQEVKKNFLQESGIQFSELEEKVLQFHLSNLEYACGSTLDQVSSRSWDHNEFFAQFSGDHTLLTKGYSVLLHKLAEGLDIRSKCPVQAIDYSGDVVKVTSSNGSQWTAQKVLVTAPLTLLQKNLIQFNPPLPERKLKAIHSLGAGIIEKIALQFPYRFWDNKIQGADYFGHIPPSPDKRGMFSVFYDMDPQGKQAVLMSVITGDAVPAVRDMEDKEVVDECIKVLRELFKEQEVPEPLHYFVTHWSKDMWSQMSYSFVKTGGSGEAYDILAEDVQGKVFFAGEATSEASGPMTCGSVINTRHLRVSANPERKKTNVKWERFSVKTGETGKDSSNSDEDVPLSKLLTRPRSEEKQSCENTSNTNSKEDKSALNNSSDDEPLIKKKTISAPAKKPEKKDDSSSRSNGTNNKKAEVNADDSSDNEPLIKKVSSKAAKKPKKSVDTKKKELVDDNGSSDDEPLSELAKKLPTQHSRKASPVMKSKRNAARKTVKYAELSSDSSDYETLATVKRKLTKAAKVQKNSTNGKKTKTKLADKSLKDLSSDDDDDVPLVNLIAKKKKPVNKNTKTTTASQGSASRKRRGLSEESSDDEPLINLVKKKRTDKQTKTRTKSSAPKKSVTTPNNQRKMPVSESASNCSDDELLIKAGKHPQVTKILRITLERCDGEEAGATGSLNTTSAGANGPVSSEEEEQQQKEEEEDSNTPESPVRCKKSSTSRFLQRLVRVFFGCLAAVACGTLYAAYLSAYHDRKFWFSTRQELEREITFQEGSGLYYYYYKHMLTAPSFERGFYELTLDNKTVSGQTINVVERLFLYPELITSLIYRVTGSQDFVEPIYFYVGAVFGLQAVYVTALFVCSWVMSGTWVAGMLAVAWYVINRPDTTKVDHAIPLRDNWALPYFSCQVAALTGFLSNNISSATEMFCYLTMSATTFTFLLVWEHSHYVLFIQGLCLFLLDSFDLVPPRKMADIHKVYLSSLFLAYLFQFQNPTLLSSPLLSLLIGSVLARYFQQKMKMGPLVARVMKLFLHFHLVFTTGITFSYLVKKLLPGSESDFMLKFLEVKFGLNTTTDFLTNFLLCQESFQMPGQDLFLRLTQASVLPFYFLVLAVCVLSTLQTIYRRLSGQPMKTNLRIEDGRIGEQPEVVYHVFHTLLFGGLALLFDGMKYLWTPYVCMFTAFGVCSPDLWMTVFKWLKLKSIHPVVLSLILSTAVPTIIGFSLWREYCPRVLAELSDLQEFYDPDTVELISWIRSQAPLAAVFAGSPQLLGTVKLCSGSAVTSLPLYSDINLLRRTEDTYQVYAMRSAEDIYKILTSQKTNYVIIEESICNELSLNKGCRIKDLLDISNGHVVYDKGEIYSFSKHGRFCQEIKLNYSPYTNYFTRVFWNRSYHVYKGRMSVEAVDRVAAVTSSRPSTPLQTSWFEFLLDGSLLEKHLQKSNPDPTPVQLIIQFLEQASKPSVNEQNQVQPPADNRRNRTLKLLALKVAAHMKWDLDALEKGLTIPVLNMLLNELLCVSKVPAGVKHVDLDLSTLPPTTAMAVVIYNRWAIRTIVLSSFPEKQTKPGPHQMNMLSIVQQEKEMTENILTVLKEQAYDSISVLEGALQLKKDFYVHTLRTLDLLAADAAANGETESSTAGLRISADELHCQVHYDLGGIFFQQGCTDQPTYKKARDHFRQTKELLKKLDLTVHVHLDEKRLAGYWNACKALTEDCDPSDSQTTPYDQIDTLIRAHNYQAVIEVFIKDNVSRSMPNHFRRSLLREFQYKVQQGESGLDDVCHKICVCNAVRDALEGEVLSVRFQQLLLKPSKRMVDFILEVCTLSLEKERPSETSRRNMANFMKSLCESLEELPLLFLVSSHKLFMELLKEDERKILVEQMRKRSATINLSAKPLPSFYDIPASASVNIGQLEQQLILSLEPRRIRQILIELHGMAERPFWRVNSKWEVPPDYINVILGIKDNLTKDLVYILMAKGLHCISIKDFAHARQLFSACLELVTEFSPKLRQVMLNEMLLLEVRAHETMASEGSKERPPPDLVSRVRGYLEMRIHDLPLRQVVGEECVAFMLNWRENDYLTLQVPPALVMNNPYIKLGQLLASTCKELPGPKESRRTAKELWDVVVQICSVSIQHKRNNDGRVGLIKHRESSMGIMYRSKFITFIKKLREPLVLTTLISLFVRLHSIVRDDIVNEVTAEHLSIWPSTLPNIQAVDVEAVAVTVKELVSYALTLNPNNQSWLITQADIYFVTNQYSAALNLYLQAGAVCSDYFTKAVPPDVYTDQVLKRMIKCCSMINCHTQVAVLCQFLREVDYMTAFKALQEQNSHDAMDSFYDYIWDVTILEFLTHIHHKRGEAEKRQIAIKAIGQSELNTSNPEEVLQLAAQKRKKRFLQAMAKLYF</sequence>
<name>A0ACB8VT94_9TELE</name>
<dbReference type="EMBL" id="CM041548">
    <property type="protein sequence ID" value="KAI3358818.1"/>
    <property type="molecule type" value="Genomic_DNA"/>
</dbReference>
<evidence type="ECO:0000313" key="2">
    <source>
        <dbReference type="Proteomes" id="UP000831701"/>
    </source>
</evidence>
<protein>
    <submittedName>
        <fullName evidence="1">Uncharacterized protein</fullName>
    </submittedName>
</protein>
<keyword evidence="2" id="KW-1185">Reference proteome</keyword>
<dbReference type="Proteomes" id="UP000831701">
    <property type="component" value="Chromosome 18"/>
</dbReference>
<feature type="non-terminal residue" evidence="1">
    <location>
        <position position="1"/>
    </location>
</feature>
<accession>A0ACB8VT94</accession>
<comment type="caution">
    <text evidence="1">The sequence shown here is derived from an EMBL/GenBank/DDBJ whole genome shotgun (WGS) entry which is preliminary data.</text>
</comment>
<evidence type="ECO:0000313" key="1">
    <source>
        <dbReference type="EMBL" id="KAI3358818.1"/>
    </source>
</evidence>
<proteinExistence type="predicted"/>
<gene>
    <name evidence="1" type="ORF">L3Q82_015207</name>
</gene>
<reference evidence="1" key="1">
    <citation type="submission" date="2022-04" db="EMBL/GenBank/DDBJ databases">
        <title>Jade perch genome.</title>
        <authorList>
            <person name="Chao B."/>
        </authorList>
    </citation>
    <scope>NUCLEOTIDE SEQUENCE</scope>
    <source>
        <strain evidence="1">CB-2022</strain>
    </source>
</reference>
<organism evidence="1 2">
    <name type="scientific">Scortum barcoo</name>
    <name type="common">barcoo grunter</name>
    <dbReference type="NCBI Taxonomy" id="214431"/>
    <lineage>
        <taxon>Eukaryota</taxon>
        <taxon>Metazoa</taxon>
        <taxon>Chordata</taxon>
        <taxon>Craniata</taxon>
        <taxon>Vertebrata</taxon>
        <taxon>Euteleostomi</taxon>
        <taxon>Actinopterygii</taxon>
        <taxon>Neopterygii</taxon>
        <taxon>Teleostei</taxon>
        <taxon>Neoteleostei</taxon>
        <taxon>Acanthomorphata</taxon>
        <taxon>Eupercaria</taxon>
        <taxon>Centrarchiformes</taxon>
        <taxon>Terapontoidei</taxon>
        <taxon>Terapontidae</taxon>
        <taxon>Scortum</taxon>
    </lineage>
</organism>